<dbReference type="AlphaFoldDB" id="A0A5N5X0T4"/>
<gene>
    <name evidence="1" type="ORF">BDV29DRAFT_176077</name>
</gene>
<organism evidence="1 2">
    <name type="scientific">Aspergillus leporis</name>
    <dbReference type="NCBI Taxonomy" id="41062"/>
    <lineage>
        <taxon>Eukaryota</taxon>
        <taxon>Fungi</taxon>
        <taxon>Dikarya</taxon>
        <taxon>Ascomycota</taxon>
        <taxon>Pezizomycotina</taxon>
        <taxon>Eurotiomycetes</taxon>
        <taxon>Eurotiomycetidae</taxon>
        <taxon>Eurotiales</taxon>
        <taxon>Aspergillaceae</taxon>
        <taxon>Aspergillus</taxon>
        <taxon>Aspergillus subgen. Circumdati</taxon>
    </lineage>
</organism>
<reference evidence="1 2" key="1">
    <citation type="submission" date="2019-04" db="EMBL/GenBank/DDBJ databases">
        <title>Friends and foes A comparative genomics study of 23 Aspergillus species from section Flavi.</title>
        <authorList>
            <consortium name="DOE Joint Genome Institute"/>
            <person name="Kjaerbolling I."/>
            <person name="Vesth T."/>
            <person name="Frisvad J.C."/>
            <person name="Nybo J.L."/>
            <person name="Theobald S."/>
            <person name="Kildgaard S."/>
            <person name="Isbrandt T."/>
            <person name="Kuo A."/>
            <person name="Sato A."/>
            <person name="Lyhne E.K."/>
            <person name="Kogle M.E."/>
            <person name="Wiebenga A."/>
            <person name="Kun R.S."/>
            <person name="Lubbers R.J."/>
            <person name="Makela M.R."/>
            <person name="Barry K."/>
            <person name="Chovatia M."/>
            <person name="Clum A."/>
            <person name="Daum C."/>
            <person name="Haridas S."/>
            <person name="He G."/>
            <person name="LaButti K."/>
            <person name="Lipzen A."/>
            <person name="Mondo S."/>
            <person name="Riley R."/>
            <person name="Salamov A."/>
            <person name="Simmons B.A."/>
            <person name="Magnuson J.K."/>
            <person name="Henrissat B."/>
            <person name="Mortensen U.H."/>
            <person name="Larsen T.O."/>
            <person name="Devries R.P."/>
            <person name="Grigoriev I.V."/>
            <person name="Machida M."/>
            <person name="Baker S.E."/>
            <person name="Andersen M.R."/>
        </authorList>
    </citation>
    <scope>NUCLEOTIDE SEQUENCE [LARGE SCALE GENOMIC DNA]</scope>
    <source>
        <strain evidence="1 2">CBS 151.66</strain>
    </source>
</reference>
<sequence>MSRSSHPMYQDPFELDILQSPGVYTMAIEYTFQATKTQNKSRVKLNENFPLLAMASNPKHLTV</sequence>
<proteinExistence type="predicted"/>
<keyword evidence="2" id="KW-1185">Reference proteome</keyword>
<name>A0A5N5X0T4_9EURO</name>
<evidence type="ECO:0000313" key="2">
    <source>
        <dbReference type="Proteomes" id="UP000326565"/>
    </source>
</evidence>
<dbReference type="OrthoDB" id="3945550at2759"/>
<accession>A0A5N5X0T4</accession>
<protein>
    <submittedName>
        <fullName evidence="1">Uncharacterized protein</fullName>
    </submittedName>
</protein>
<dbReference type="EMBL" id="ML732233">
    <property type="protein sequence ID" value="KAB8073104.1"/>
    <property type="molecule type" value="Genomic_DNA"/>
</dbReference>
<dbReference type="Proteomes" id="UP000326565">
    <property type="component" value="Unassembled WGS sequence"/>
</dbReference>
<evidence type="ECO:0000313" key="1">
    <source>
        <dbReference type="EMBL" id="KAB8073104.1"/>
    </source>
</evidence>